<evidence type="ECO:0000256" key="1">
    <source>
        <dbReference type="SAM" id="MobiDB-lite"/>
    </source>
</evidence>
<keyword evidence="2" id="KW-0472">Membrane</keyword>
<reference evidence="3" key="3">
    <citation type="submission" date="2020-06" db="EMBL/GenBank/DDBJ databases">
        <title>Helianthus annuus Genome sequencing and assembly Release 2.</title>
        <authorList>
            <person name="Gouzy J."/>
            <person name="Langlade N."/>
            <person name="Munos S."/>
        </authorList>
    </citation>
    <scope>NUCLEOTIDE SEQUENCE</scope>
    <source>
        <tissue evidence="3">Leaves</tissue>
    </source>
</reference>
<dbReference type="InParanoid" id="A0A251V1N6"/>
<reference evidence="3 5" key="1">
    <citation type="journal article" date="2017" name="Nature">
        <title>The sunflower genome provides insights into oil metabolism, flowering and Asterid evolution.</title>
        <authorList>
            <person name="Badouin H."/>
            <person name="Gouzy J."/>
            <person name="Grassa C.J."/>
            <person name="Murat F."/>
            <person name="Staton S.E."/>
            <person name="Cottret L."/>
            <person name="Lelandais-Briere C."/>
            <person name="Owens G.L."/>
            <person name="Carrere S."/>
            <person name="Mayjonade B."/>
            <person name="Legrand L."/>
            <person name="Gill N."/>
            <person name="Kane N.C."/>
            <person name="Bowers J.E."/>
            <person name="Hubner S."/>
            <person name="Bellec A."/>
            <person name="Berard A."/>
            <person name="Berges H."/>
            <person name="Blanchet N."/>
            <person name="Boniface M.C."/>
            <person name="Brunel D."/>
            <person name="Catrice O."/>
            <person name="Chaidir N."/>
            <person name="Claudel C."/>
            <person name="Donnadieu C."/>
            <person name="Faraut T."/>
            <person name="Fievet G."/>
            <person name="Helmstetter N."/>
            <person name="King M."/>
            <person name="Knapp S.J."/>
            <person name="Lai Z."/>
            <person name="Le Paslier M.C."/>
            <person name="Lippi Y."/>
            <person name="Lorenzon L."/>
            <person name="Mandel J.R."/>
            <person name="Marage G."/>
            <person name="Marchand G."/>
            <person name="Marquand E."/>
            <person name="Bret-Mestries E."/>
            <person name="Morien E."/>
            <person name="Nambeesan S."/>
            <person name="Nguyen T."/>
            <person name="Pegot-Espagnet P."/>
            <person name="Pouilly N."/>
            <person name="Raftis F."/>
            <person name="Sallet E."/>
            <person name="Schiex T."/>
            <person name="Thomas J."/>
            <person name="Vandecasteele C."/>
            <person name="Vares D."/>
            <person name="Vear F."/>
            <person name="Vautrin S."/>
            <person name="Crespi M."/>
            <person name="Mangin B."/>
            <person name="Burke J.M."/>
            <person name="Salse J."/>
            <person name="Munos S."/>
            <person name="Vincourt P."/>
            <person name="Rieseberg L.H."/>
            <person name="Langlade N.B."/>
        </authorList>
    </citation>
    <scope>NUCLEOTIDE SEQUENCE [LARGE SCALE GENOMIC DNA]</scope>
    <source>
        <strain evidence="5">cv. SF193</strain>
        <tissue evidence="3">Leaves</tissue>
    </source>
</reference>
<evidence type="ECO:0000313" key="5">
    <source>
        <dbReference type="Proteomes" id="UP000215914"/>
    </source>
</evidence>
<protein>
    <submittedName>
        <fullName evidence="4">Uncharacterized protein</fullName>
    </submittedName>
</protein>
<dbReference type="AlphaFoldDB" id="A0A251V1N6"/>
<accession>A0A251V1N6</accession>
<name>A0A251V1N6_HELAN</name>
<feature type="compositionally biased region" description="Basic and acidic residues" evidence="1">
    <location>
        <begin position="110"/>
        <end position="129"/>
    </location>
</feature>
<evidence type="ECO:0000313" key="4">
    <source>
        <dbReference type="EMBL" id="OTG29026.1"/>
    </source>
</evidence>
<dbReference type="Gramene" id="mRNA:HanXRQr2_Chr04g0180111">
    <property type="protein sequence ID" value="mRNA:HanXRQr2_Chr04g0180111"/>
    <property type="gene ID" value="HanXRQr2_Chr04g0180111"/>
</dbReference>
<sequence length="158" mass="18177">MKMKIIISIIFRVLNTTIIIVSFMNTTGIVSGIFIAVTHIPRLELLLPFSHSQPTLSPTHSVSLLFDFTGDRSQLLANTGAPASLFYRHHTPPDGLRRGYQWRRKKLKRERSGEERTGRRERTGEENGGRRQTVGCRKGYFFAGFCWNRYRNQGMVTF</sequence>
<dbReference type="EMBL" id="CM007893">
    <property type="protein sequence ID" value="OTG29026.1"/>
    <property type="molecule type" value="Genomic_DNA"/>
</dbReference>
<dbReference type="EMBL" id="MNCJ02000319">
    <property type="protein sequence ID" value="KAF5811323.1"/>
    <property type="molecule type" value="Genomic_DNA"/>
</dbReference>
<dbReference type="Proteomes" id="UP000215914">
    <property type="component" value="Chromosome 4"/>
</dbReference>
<reference evidence="4" key="2">
    <citation type="submission" date="2017-02" db="EMBL/GenBank/DDBJ databases">
        <title>Sunflower complete genome.</title>
        <authorList>
            <person name="Langlade N."/>
            <person name="Munos S."/>
        </authorList>
    </citation>
    <scope>NUCLEOTIDE SEQUENCE [LARGE SCALE GENOMIC DNA]</scope>
    <source>
        <tissue evidence="4">Leaves</tissue>
    </source>
</reference>
<keyword evidence="5" id="KW-1185">Reference proteome</keyword>
<feature type="transmembrane region" description="Helical" evidence="2">
    <location>
        <begin position="12"/>
        <end position="37"/>
    </location>
</feature>
<keyword evidence="2" id="KW-1133">Transmembrane helix</keyword>
<keyword evidence="2" id="KW-0812">Transmembrane</keyword>
<proteinExistence type="predicted"/>
<gene>
    <name evidence="4" type="ORF">HannXRQ_Chr04g0117741</name>
    <name evidence="3" type="ORF">HanXRQr2_Chr04g0180111</name>
</gene>
<feature type="region of interest" description="Disordered" evidence="1">
    <location>
        <begin position="105"/>
        <end position="130"/>
    </location>
</feature>
<organism evidence="4 5">
    <name type="scientific">Helianthus annuus</name>
    <name type="common">Common sunflower</name>
    <dbReference type="NCBI Taxonomy" id="4232"/>
    <lineage>
        <taxon>Eukaryota</taxon>
        <taxon>Viridiplantae</taxon>
        <taxon>Streptophyta</taxon>
        <taxon>Embryophyta</taxon>
        <taxon>Tracheophyta</taxon>
        <taxon>Spermatophyta</taxon>
        <taxon>Magnoliopsida</taxon>
        <taxon>eudicotyledons</taxon>
        <taxon>Gunneridae</taxon>
        <taxon>Pentapetalae</taxon>
        <taxon>asterids</taxon>
        <taxon>campanulids</taxon>
        <taxon>Asterales</taxon>
        <taxon>Asteraceae</taxon>
        <taxon>Asteroideae</taxon>
        <taxon>Heliantheae alliance</taxon>
        <taxon>Heliantheae</taxon>
        <taxon>Helianthus</taxon>
    </lineage>
</organism>
<evidence type="ECO:0000313" key="3">
    <source>
        <dbReference type="EMBL" id="KAF5811323.1"/>
    </source>
</evidence>
<evidence type="ECO:0000256" key="2">
    <source>
        <dbReference type="SAM" id="Phobius"/>
    </source>
</evidence>